<keyword evidence="6" id="KW-1133">Transmembrane helix</keyword>
<evidence type="ECO:0000256" key="8">
    <source>
        <dbReference type="ARBA" id="ARBA00023136"/>
    </source>
</evidence>
<dbReference type="AlphaFoldDB" id="A0AA37BP75"/>
<evidence type="ECO:0000256" key="3">
    <source>
        <dbReference type="ARBA" id="ARBA00022475"/>
    </source>
</evidence>
<evidence type="ECO:0000256" key="4">
    <source>
        <dbReference type="ARBA" id="ARBA00022692"/>
    </source>
</evidence>
<name>A0AA37BP75_9ARCH</name>
<evidence type="ECO:0000313" key="10">
    <source>
        <dbReference type="Proteomes" id="UP000632195"/>
    </source>
</evidence>
<evidence type="ECO:0000256" key="1">
    <source>
        <dbReference type="ARBA" id="ARBA00004162"/>
    </source>
</evidence>
<proteinExistence type="predicted"/>
<keyword evidence="2" id="KW-0813">Transport</keyword>
<keyword evidence="3" id="KW-1003">Cell membrane</keyword>
<evidence type="ECO:0000256" key="2">
    <source>
        <dbReference type="ARBA" id="ARBA00022448"/>
    </source>
</evidence>
<dbReference type="Proteomes" id="UP000632195">
    <property type="component" value="Unassembled WGS sequence"/>
</dbReference>
<dbReference type="InterPro" id="IPR006312">
    <property type="entry name" value="TatA/E"/>
</dbReference>
<dbReference type="EMBL" id="BMNY01000001">
    <property type="protein sequence ID" value="GGM65873.1"/>
    <property type="molecule type" value="Genomic_DNA"/>
</dbReference>
<keyword evidence="10" id="KW-1185">Reference proteome</keyword>
<dbReference type="GO" id="GO:0043953">
    <property type="term" value="P:protein transport by the Tat complex"/>
    <property type="evidence" value="ECO:0007669"/>
    <property type="project" value="InterPro"/>
</dbReference>
<evidence type="ECO:0000256" key="5">
    <source>
        <dbReference type="ARBA" id="ARBA00022927"/>
    </source>
</evidence>
<evidence type="ECO:0000313" key="9">
    <source>
        <dbReference type="EMBL" id="GGM65873.1"/>
    </source>
</evidence>
<comment type="caution">
    <text evidence="9">The sequence shown here is derived from an EMBL/GenBank/DDBJ whole genome shotgun (WGS) entry which is preliminary data.</text>
</comment>
<sequence length="95" mass="10386">MISIEEILIIVVVAAILFGGSKKIPELARSIGRATGEFRRGQMEIQREIENATRAGAATQTVNVNVVEAARNLGINPEGKSEEELKREIAEKIKN</sequence>
<accession>A0AA37BP75</accession>
<dbReference type="RefSeq" id="WP_188679265.1">
    <property type="nucleotide sequence ID" value="NZ_BMNY01000001.1"/>
</dbReference>
<organism evidence="9 10">
    <name type="scientific">Thermogymnomonas acidicola</name>
    <dbReference type="NCBI Taxonomy" id="399579"/>
    <lineage>
        <taxon>Archaea</taxon>
        <taxon>Methanobacteriati</taxon>
        <taxon>Thermoplasmatota</taxon>
        <taxon>Thermoplasmata</taxon>
        <taxon>Thermoplasmatales</taxon>
        <taxon>Thermogymnomonas</taxon>
    </lineage>
</organism>
<dbReference type="PANTHER" id="PTHR42982">
    <property type="entry name" value="SEC-INDEPENDENT PROTEIN TRANSLOCASE PROTEIN TATA"/>
    <property type="match status" value="1"/>
</dbReference>
<keyword evidence="8" id="KW-0472">Membrane</keyword>
<gene>
    <name evidence="9" type="ORF">GCM10007108_00190</name>
</gene>
<dbReference type="InterPro" id="IPR003369">
    <property type="entry name" value="TatA/B/E"/>
</dbReference>
<dbReference type="PANTHER" id="PTHR42982:SF1">
    <property type="entry name" value="SEC-INDEPENDENT PROTEIN TRANSLOCASE PROTEIN TATA"/>
    <property type="match status" value="1"/>
</dbReference>
<dbReference type="GO" id="GO:0005886">
    <property type="term" value="C:plasma membrane"/>
    <property type="evidence" value="ECO:0007669"/>
    <property type="project" value="UniProtKB-SubCell"/>
</dbReference>
<dbReference type="Pfam" id="PF02416">
    <property type="entry name" value="TatA_B_E"/>
    <property type="match status" value="1"/>
</dbReference>
<keyword evidence="4" id="KW-0812">Transmembrane</keyword>
<protein>
    <recommendedName>
        <fullName evidence="11">Sec-independent protein translocase protein TatA</fullName>
    </recommendedName>
</protein>
<dbReference type="Gene3D" id="1.20.5.3310">
    <property type="match status" value="1"/>
</dbReference>
<reference evidence="9" key="1">
    <citation type="journal article" date="2014" name="Int. J. Syst. Evol. Microbiol.">
        <title>Complete genome sequence of Corynebacterium casei LMG S-19264T (=DSM 44701T), isolated from a smear-ripened cheese.</title>
        <authorList>
            <consortium name="US DOE Joint Genome Institute (JGI-PGF)"/>
            <person name="Walter F."/>
            <person name="Albersmeier A."/>
            <person name="Kalinowski J."/>
            <person name="Ruckert C."/>
        </authorList>
    </citation>
    <scope>NUCLEOTIDE SEQUENCE</scope>
    <source>
        <strain evidence="9">JCM 13583</strain>
    </source>
</reference>
<reference evidence="9" key="2">
    <citation type="submission" date="2022-09" db="EMBL/GenBank/DDBJ databases">
        <authorList>
            <person name="Sun Q."/>
            <person name="Ohkuma M."/>
        </authorList>
    </citation>
    <scope>NUCLEOTIDE SEQUENCE</scope>
    <source>
        <strain evidence="9">JCM 13583</strain>
    </source>
</reference>
<keyword evidence="5" id="KW-0653">Protein transport</keyword>
<evidence type="ECO:0000256" key="7">
    <source>
        <dbReference type="ARBA" id="ARBA00023010"/>
    </source>
</evidence>
<evidence type="ECO:0000256" key="6">
    <source>
        <dbReference type="ARBA" id="ARBA00022989"/>
    </source>
</evidence>
<comment type="subcellular location">
    <subcellularLocation>
        <location evidence="1">Cell membrane</location>
        <topology evidence="1">Single-pass membrane protein</topology>
    </subcellularLocation>
</comment>
<dbReference type="NCBIfam" id="TIGR01411">
    <property type="entry name" value="tatAE"/>
    <property type="match status" value="1"/>
</dbReference>
<keyword evidence="7" id="KW-0811">Translocation</keyword>
<evidence type="ECO:0008006" key="11">
    <source>
        <dbReference type="Google" id="ProtNLM"/>
    </source>
</evidence>